<organism evidence="1 2">
    <name type="scientific">Neophaeococcomyces mojaviensis</name>
    <dbReference type="NCBI Taxonomy" id="3383035"/>
    <lineage>
        <taxon>Eukaryota</taxon>
        <taxon>Fungi</taxon>
        <taxon>Dikarya</taxon>
        <taxon>Ascomycota</taxon>
        <taxon>Pezizomycotina</taxon>
        <taxon>Eurotiomycetes</taxon>
        <taxon>Chaetothyriomycetidae</taxon>
        <taxon>Chaetothyriales</taxon>
        <taxon>Chaetothyriales incertae sedis</taxon>
        <taxon>Neophaeococcomyces</taxon>
    </lineage>
</organism>
<comment type="caution">
    <text evidence="1">The sequence shown here is derived from an EMBL/GenBank/DDBJ whole genome shotgun (WGS) entry which is preliminary data.</text>
</comment>
<dbReference type="EMBL" id="JAPDRQ010000185">
    <property type="protein sequence ID" value="KAJ9652720.1"/>
    <property type="molecule type" value="Genomic_DNA"/>
</dbReference>
<accession>A0ACC2ZYQ7</accession>
<protein>
    <submittedName>
        <fullName evidence="1">Uncharacterized protein</fullName>
    </submittedName>
</protein>
<reference evidence="1" key="1">
    <citation type="submission" date="2022-10" db="EMBL/GenBank/DDBJ databases">
        <title>Culturing micro-colonial fungi from biological soil crusts in the Mojave desert and describing Neophaeococcomyces mojavensis, and introducing the new genera and species Taxawa tesnikishii.</title>
        <authorList>
            <person name="Kurbessoian T."/>
            <person name="Stajich J.E."/>
        </authorList>
    </citation>
    <scope>NUCLEOTIDE SEQUENCE</scope>
    <source>
        <strain evidence="1">JES_112</strain>
    </source>
</reference>
<name>A0ACC2ZYQ7_9EURO</name>
<gene>
    <name evidence="1" type="ORF">H2198_008039</name>
</gene>
<sequence length="651" mass="72849">MPPTASIDNDKISFNDTEYDLIDGRTSPVSAMEDGTYNSHLTVVEKSASRNTELRRSLDERHVNMIAFSTTVGIGCFLQSGKIISAIGPGGAVMGYILMGVVIWSANSSLGEMTAVFPVKGPIIDFCSRFIDESVGFAIGWMAWSVSLFFATYMANLGNRFAYAILTATEVSTLSQTFEFGFDNSYLESKNYPEIPLEWKFGMEISPAVWATFALFLMLGINVLPVRIYGEIEYVFGCIKLIMMVVMIMFNVIISGVNANRGLYPRFWTYQKPYGFFTDTASIGKHVFHGDTARLIGLWSSMNTIFFSLQGMFSVSVTAAENRRLETEESIKIASRKIALRVITLYALLVFSVGLNVPYDDLMIKDSSNNDIRQGNHSPFIISCILSGVTGLPHLLNAFFIFSAFSCGVNGLYTASRLLHALASVRNAWPTRLYWLKSRLERTTSKGVPLAAVFTSWLFGFLGYLGTQPSPAKILGRLAILSSASMMIVYMGIGISFMAFKTCTVEAEPNDPVIMDSDSGPILNRAAANYPYRSHLQWARAAFSAFACFLFLFFNGWKSILSPFTAADFVASYIAIPIFLMLVALYHVKDERTWNPFKWTRRATMNVAGPMETTQTNPLKRRGRLHRANLQRFWAPENIALFREFIWVWLK</sequence>
<keyword evidence="2" id="KW-1185">Reference proteome</keyword>
<evidence type="ECO:0000313" key="1">
    <source>
        <dbReference type="EMBL" id="KAJ9652720.1"/>
    </source>
</evidence>
<evidence type="ECO:0000313" key="2">
    <source>
        <dbReference type="Proteomes" id="UP001172386"/>
    </source>
</evidence>
<proteinExistence type="predicted"/>
<dbReference type="Proteomes" id="UP001172386">
    <property type="component" value="Unassembled WGS sequence"/>
</dbReference>